<keyword evidence="1" id="KW-0732">Signal</keyword>
<keyword evidence="3" id="KW-1185">Reference proteome</keyword>
<accession>A0A834I401</accession>
<evidence type="ECO:0000313" key="2">
    <source>
        <dbReference type="EMBL" id="KAF7271938.1"/>
    </source>
</evidence>
<feature type="signal peptide" evidence="1">
    <location>
        <begin position="1"/>
        <end position="21"/>
    </location>
</feature>
<sequence length="72" mass="8200">MGIKGIAVFLIVCVLYNTATPIPDPEATPEATPDPKPNPYFYVGWGPWYWPYYRVVYYTAPYEIKSQVIVAP</sequence>
<comment type="caution">
    <text evidence="2">The sequence shown here is derived from an EMBL/GenBank/DDBJ whole genome shotgun (WGS) entry which is preliminary data.</text>
</comment>
<organism evidence="2 3">
    <name type="scientific">Rhynchophorus ferrugineus</name>
    <name type="common">Red palm weevil</name>
    <name type="synonym">Curculio ferrugineus</name>
    <dbReference type="NCBI Taxonomy" id="354439"/>
    <lineage>
        <taxon>Eukaryota</taxon>
        <taxon>Metazoa</taxon>
        <taxon>Ecdysozoa</taxon>
        <taxon>Arthropoda</taxon>
        <taxon>Hexapoda</taxon>
        <taxon>Insecta</taxon>
        <taxon>Pterygota</taxon>
        <taxon>Neoptera</taxon>
        <taxon>Endopterygota</taxon>
        <taxon>Coleoptera</taxon>
        <taxon>Polyphaga</taxon>
        <taxon>Cucujiformia</taxon>
        <taxon>Curculionidae</taxon>
        <taxon>Dryophthorinae</taxon>
        <taxon>Rhynchophorus</taxon>
    </lineage>
</organism>
<dbReference type="AlphaFoldDB" id="A0A834I401"/>
<proteinExistence type="predicted"/>
<feature type="chain" id="PRO_5032332429" evidence="1">
    <location>
        <begin position="22"/>
        <end position="72"/>
    </location>
</feature>
<dbReference type="Proteomes" id="UP000625711">
    <property type="component" value="Unassembled WGS sequence"/>
</dbReference>
<dbReference type="EMBL" id="JAACXV010013877">
    <property type="protein sequence ID" value="KAF7271938.1"/>
    <property type="molecule type" value="Genomic_DNA"/>
</dbReference>
<reference evidence="2" key="1">
    <citation type="submission" date="2020-08" db="EMBL/GenBank/DDBJ databases">
        <title>Genome sequencing and assembly of the red palm weevil Rhynchophorus ferrugineus.</title>
        <authorList>
            <person name="Dias G.B."/>
            <person name="Bergman C.M."/>
            <person name="Manee M."/>
        </authorList>
    </citation>
    <scope>NUCLEOTIDE SEQUENCE</scope>
    <source>
        <strain evidence="2">AA-2017</strain>
        <tissue evidence="2">Whole larva</tissue>
    </source>
</reference>
<evidence type="ECO:0000313" key="3">
    <source>
        <dbReference type="Proteomes" id="UP000625711"/>
    </source>
</evidence>
<evidence type="ECO:0000256" key="1">
    <source>
        <dbReference type="SAM" id="SignalP"/>
    </source>
</evidence>
<protein>
    <submittedName>
        <fullName evidence="2">Uncharacterized protein</fullName>
    </submittedName>
</protein>
<name>A0A834I401_RHYFE</name>
<gene>
    <name evidence="2" type="ORF">GWI33_015236</name>
</gene>